<proteinExistence type="predicted"/>
<comment type="caution">
    <text evidence="1">The sequence shown here is derived from an EMBL/GenBank/DDBJ whole genome shotgun (WGS) entry which is preliminary data.</text>
</comment>
<organism evidence="1 2">
    <name type="scientific">Cuscuta europaea</name>
    <name type="common">European dodder</name>
    <dbReference type="NCBI Taxonomy" id="41803"/>
    <lineage>
        <taxon>Eukaryota</taxon>
        <taxon>Viridiplantae</taxon>
        <taxon>Streptophyta</taxon>
        <taxon>Embryophyta</taxon>
        <taxon>Tracheophyta</taxon>
        <taxon>Spermatophyta</taxon>
        <taxon>Magnoliopsida</taxon>
        <taxon>eudicotyledons</taxon>
        <taxon>Gunneridae</taxon>
        <taxon>Pentapetalae</taxon>
        <taxon>asterids</taxon>
        <taxon>lamiids</taxon>
        <taxon>Solanales</taxon>
        <taxon>Convolvulaceae</taxon>
        <taxon>Cuscuteae</taxon>
        <taxon>Cuscuta</taxon>
        <taxon>Cuscuta subgen. Cuscuta</taxon>
    </lineage>
</organism>
<sequence>MSGSILAATQLFKPPPCLWTNTMEGLPINGRIPTGTSPPCPNRNNKSLLRPNLHRGSFYSLLAPRSLSAYQNEFAAGYVKIFQASGFELQERIDTAPSDIFTSGTPTFGMFPFGTTPTDIFTSSTPTSDMFPFGTTPTDTSPSNIFCPIQCTNPSGSQRTSSFLLCEGVKRPLDLAAHPKPPPVFPVRIRSSRPTGLQLETFLAVPNFPSGKSPKGTSSAQQ</sequence>
<accession>A0A9P1E7Q4</accession>
<dbReference type="AlphaFoldDB" id="A0A9P1E7Q4"/>
<keyword evidence="2" id="KW-1185">Reference proteome</keyword>
<protein>
    <submittedName>
        <fullName evidence="1">Uncharacterized protein</fullName>
    </submittedName>
</protein>
<name>A0A9P1E7Q4_CUSEU</name>
<evidence type="ECO:0000313" key="1">
    <source>
        <dbReference type="EMBL" id="CAH9084363.1"/>
    </source>
</evidence>
<dbReference type="Proteomes" id="UP001152484">
    <property type="component" value="Unassembled WGS sequence"/>
</dbReference>
<dbReference type="EMBL" id="CAMAPE010000017">
    <property type="protein sequence ID" value="CAH9084363.1"/>
    <property type="molecule type" value="Genomic_DNA"/>
</dbReference>
<gene>
    <name evidence="1" type="ORF">CEURO_LOCUS8980</name>
</gene>
<evidence type="ECO:0000313" key="2">
    <source>
        <dbReference type="Proteomes" id="UP001152484"/>
    </source>
</evidence>
<reference evidence="1" key="1">
    <citation type="submission" date="2022-07" db="EMBL/GenBank/DDBJ databases">
        <authorList>
            <person name="Macas J."/>
            <person name="Novak P."/>
            <person name="Neumann P."/>
        </authorList>
    </citation>
    <scope>NUCLEOTIDE SEQUENCE</scope>
</reference>